<feature type="compositionally biased region" description="Low complexity" evidence="3">
    <location>
        <begin position="2283"/>
        <end position="2293"/>
    </location>
</feature>
<dbReference type="NCBIfam" id="NF041518">
    <property type="entry name" value="choice_anch_Q"/>
    <property type="match status" value="2"/>
</dbReference>
<dbReference type="Gene3D" id="2.150.10.10">
    <property type="entry name" value="Serralysin-like metalloprotease, C-terminal"/>
    <property type="match status" value="5"/>
</dbReference>
<dbReference type="InterPro" id="IPR050557">
    <property type="entry name" value="RTX_toxin/Mannuronan_C5-epim"/>
</dbReference>
<feature type="region of interest" description="Disordered" evidence="3">
    <location>
        <begin position="5931"/>
        <end position="5952"/>
    </location>
</feature>
<dbReference type="GO" id="GO:0005576">
    <property type="term" value="C:extracellular region"/>
    <property type="evidence" value="ECO:0007669"/>
    <property type="project" value="UniProtKB-SubCell"/>
</dbReference>
<feature type="compositionally biased region" description="Basic and acidic residues" evidence="3">
    <location>
        <begin position="6319"/>
        <end position="6330"/>
    </location>
</feature>
<dbReference type="SUPFAM" id="SSF51126">
    <property type="entry name" value="Pectin lyase-like"/>
    <property type="match status" value="2"/>
</dbReference>
<feature type="compositionally biased region" description="Gly residues" evidence="3">
    <location>
        <begin position="2324"/>
        <end position="2336"/>
    </location>
</feature>
<feature type="compositionally biased region" description="Low complexity" evidence="3">
    <location>
        <begin position="6188"/>
        <end position="6215"/>
    </location>
</feature>
<dbReference type="InterPro" id="IPR018511">
    <property type="entry name" value="Hemolysin-typ_Ca-bd_CS"/>
</dbReference>
<dbReference type="Proteomes" id="UP000318478">
    <property type="component" value="Unassembled WGS sequence"/>
</dbReference>
<dbReference type="SMART" id="SM00710">
    <property type="entry name" value="PbH1"/>
    <property type="match status" value="8"/>
</dbReference>
<evidence type="ECO:0000256" key="1">
    <source>
        <dbReference type="ARBA" id="ARBA00004613"/>
    </source>
</evidence>
<feature type="compositionally biased region" description="Basic and acidic residues" evidence="3">
    <location>
        <begin position="6660"/>
        <end position="6675"/>
    </location>
</feature>
<feature type="region of interest" description="Disordered" evidence="3">
    <location>
        <begin position="2271"/>
        <end position="2293"/>
    </location>
</feature>
<organism evidence="4 5">
    <name type="scientific">Posidoniimonas polymericola</name>
    <dbReference type="NCBI Taxonomy" id="2528002"/>
    <lineage>
        <taxon>Bacteria</taxon>
        <taxon>Pseudomonadati</taxon>
        <taxon>Planctomycetota</taxon>
        <taxon>Planctomycetia</taxon>
        <taxon>Pirellulales</taxon>
        <taxon>Lacipirellulaceae</taxon>
        <taxon>Posidoniimonas</taxon>
    </lineage>
</organism>
<dbReference type="PANTHER" id="PTHR38340:SF1">
    <property type="entry name" value="S-LAYER PROTEIN"/>
    <property type="match status" value="1"/>
</dbReference>
<feature type="compositionally biased region" description="Low complexity" evidence="3">
    <location>
        <begin position="6453"/>
        <end position="6472"/>
    </location>
</feature>
<feature type="region of interest" description="Disordered" evidence="3">
    <location>
        <begin position="6256"/>
        <end position="6489"/>
    </location>
</feature>
<feature type="compositionally biased region" description="Polar residues" evidence="3">
    <location>
        <begin position="6398"/>
        <end position="6414"/>
    </location>
</feature>
<feature type="compositionally biased region" description="Low complexity" evidence="3">
    <location>
        <begin position="6087"/>
        <end position="6144"/>
    </location>
</feature>
<proteinExistence type="predicted"/>
<dbReference type="PANTHER" id="PTHR38340">
    <property type="entry name" value="S-LAYER PROTEIN"/>
    <property type="match status" value="1"/>
</dbReference>
<gene>
    <name evidence="4" type="primary">cya_3</name>
    <name evidence="4" type="ORF">Pla123a_19640</name>
</gene>
<dbReference type="InterPro" id="IPR001343">
    <property type="entry name" value="Hemolysn_Ca-bd"/>
</dbReference>
<evidence type="ECO:0000256" key="3">
    <source>
        <dbReference type="SAM" id="MobiDB-lite"/>
    </source>
</evidence>
<feature type="compositionally biased region" description="Basic and acidic residues" evidence="3">
    <location>
        <begin position="6415"/>
        <end position="6440"/>
    </location>
</feature>
<dbReference type="InterPro" id="IPR059226">
    <property type="entry name" value="Choice_anch_Q_dom"/>
</dbReference>
<dbReference type="EMBL" id="SJPO01000004">
    <property type="protein sequence ID" value="TWT77306.1"/>
    <property type="molecule type" value="Genomic_DNA"/>
</dbReference>
<dbReference type="GO" id="GO:0005509">
    <property type="term" value="F:calcium ion binding"/>
    <property type="evidence" value="ECO:0007669"/>
    <property type="project" value="InterPro"/>
</dbReference>
<dbReference type="InterPro" id="IPR011050">
    <property type="entry name" value="Pectin_lyase_fold/virulence"/>
</dbReference>
<feature type="region of interest" description="Disordered" evidence="3">
    <location>
        <begin position="6052"/>
        <end position="6223"/>
    </location>
</feature>
<dbReference type="InterPro" id="IPR011049">
    <property type="entry name" value="Serralysin-like_metalloprot_C"/>
</dbReference>
<evidence type="ECO:0000256" key="2">
    <source>
        <dbReference type="ARBA" id="ARBA00022525"/>
    </source>
</evidence>
<dbReference type="RefSeq" id="WP_146586333.1">
    <property type="nucleotide sequence ID" value="NZ_SJPO01000004.1"/>
</dbReference>
<feature type="compositionally biased region" description="Low complexity" evidence="3">
    <location>
        <begin position="6480"/>
        <end position="6489"/>
    </location>
</feature>
<feature type="region of interest" description="Disordered" evidence="3">
    <location>
        <begin position="2309"/>
        <end position="2337"/>
    </location>
</feature>
<reference evidence="4 5" key="1">
    <citation type="submission" date="2019-02" db="EMBL/GenBank/DDBJ databases">
        <title>Deep-cultivation of Planctomycetes and their phenomic and genomic characterization uncovers novel biology.</title>
        <authorList>
            <person name="Wiegand S."/>
            <person name="Jogler M."/>
            <person name="Boedeker C."/>
            <person name="Pinto D."/>
            <person name="Vollmers J."/>
            <person name="Rivas-Marin E."/>
            <person name="Kohn T."/>
            <person name="Peeters S.H."/>
            <person name="Heuer A."/>
            <person name="Rast P."/>
            <person name="Oberbeckmann S."/>
            <person name="Bunk B."/>
            <person name="Jeske O."/>
            <person name="Meyerdierks A."/>
            <person name="Storesund J.E."/>
            <person name="Kallscheuer N."/>
            <person name="Luecker S."/>
            <person name="Lage O.M."/>
            <person name="Pohl T."/>
            <person name="Merkel B.J."/>
            <person name="Hornburger P."/>
            <person name="Mueller R.-W."/>
            <person name="Bruemmer F."/>
            <person name="Labrenz M."/>
            <person name="Spormann A.M."/>
            <person name="Op Den Camp H."/>
            <person name="Overmann J."/>
            <person name="Amann R."/>
            <person name="Jetten M.S.M."/>
            <person name="Mascher T."/>
            <person name="Medema M.H."/>
            <person name="Devos D.P."/>
            <person name="Kaster A.-K."/>
            <person name="Ovreas L."/>
            <person name="Rohde M."/>
            <person name="Galperin M.Y."/>
            <person name="Jogler C."/>
        </authorList>
    </citation>
    <scope>NUCLEOTIDE SEQUENCE [LARGE SCALE GENOMIC DNA]</scope>
    <source>
        <strain evidence="4 5">Pla123a</strain>
    </source>
</reference>
<feature type="region of interest" description="Disordered" evidence="3">
    <location>
        <begin position="6654"/>
        <end position="6675"/>
    </location>
</feature>
<feature type="compositionally biased region" description="Low complexity" evidence="3">
    <location>
        <begin position="6063"/>
        <end position="6076"/>
    </location>
</feature>
<dbReference type="SUPFAM" id="SSF51120">
    <property type="entry name" value="beta-Roll"/>
    <property type="match status" value="6"/>
</dbReference>
<dbReference type="PRINTS" id="PR00313">
    <property type="entry name" value="CABNDNGRPT"/>
</dbReference>
<evidence type="ECO:0000313" key="4">
    <source>
        <dbReference type="EMBL" id="TWT77306.1"/>
    </source>
</evidence>
<feature type="compositionally biased region" description="Low complexity" evidence="3">
    <location>
        <begin position="6258"/>
        <end position="6275"/>
    </location>
</feature>
<feature type="region of interest" description="Disordered" evidence="3">
    <location>
        <begin position="6946"/>
        <end position="6968"/>
    </location>
</feature>
<feature type="compositionally biased region" description="Basic and acidic residues" evidence="3">
    <location>
        <begin position="6077"/>
        <end position="6086"/>
    </location>
</feature>
<feature type="compositionally biased region" description="Low complexity" evidence="3">
    <location>
        <begin position="6292"/>
        <end position="6318"/>
    </location>
</feature>
<comment type="subcellular location">
    <subcellularLocation>
        <location evidence="1">Secreted</location>
    </subcellularLocation>
</comment>
<comment type="caution">
    <text evidence="4">The sequence shown here is derived from an EMBL/GenBank/DDBJ whole genome shotgun (WGS) entry which is preliminary data.</text>
</comment>
<dbReference type="InterPro" id="IPR006626">
    <property type="entry name" value="PbH1"/>
</dbReference>
<feature type="compositionally biased region" description="Low complexity" evidence="3">
    <location>
        <begin position="6340"/>
        <end position="6349"/>
    </location>
</feature>
<feature type="compositionally biased region" description="Polar residues" evidence="3">
    <location>
        <begin position="6145"/>
        <end position="6170"/>
    </location>
</feature>
<feature type="compositionally biased region" description="Acidic residues" evidence="3">
    <location>
        <begin position="2314"/>
        <end position="2323"/>
    </location>
</feature>
<feature type="compositionally biased region" description="Basic and acidic residues" evidence="3">
    <location>
        <begin position="6548"/>
        <end position="6570"/>
    </location>
</feature>
<feature type="compositionally biased region" description="Basic and acidic residues" evidence="3">
    <location>
        <begin position="6278"/>
        <end position="6290"/>
    </location>
</feature>
<feature type="compositionally biased region" description="Low complexity" evidence="3">
    <location>
        <begin position="6171"/>
        <end position="6181"/>
    </location>
</feature>
<accession>A0A5C5YQW6</accession>
<protein>
    <submittedName>
        <fullName evidence="4">Bifunctional hemolysin/adenylate cyclase</fullName>
    </submittedName>
</protein>
<keyword evidence="2" id="KW-0964">Secreted</keyword>
<feature type="region of interest" description="Disordered" evidence="3">
    <location>
        <begin position="6736"/>
        <end position="6764"/>
    </location>
</feature>
<keyword evidence="5" id="KW-1185">Reference proteome</keyword>
<sequence length="6968" mass="727505">MRRFPSSWTTTLATLGFKRKHRSKKDLRHRQSRIESLEVRAMLSTTPYDPYPGVSTHPDYVVTTDDALALSAVQLLPKFSFAEEVDESTRDIFELRTRYVDGRQAQAVVTLRGDEAPVDAKLYELQLELKVGDWVMERHEVLIDIADELFIEDFYSERVVGVESDAVAEQTADDWLRGVDASGRFADLSGKRSEIGEAQFQRESVGRLTAIAKQAGLDDVDPDAPGLLRSPTDRAQYYRALKASSNELRASQSLSSQDALNLKKNLGEAALVAARALRDDLKSPDPSMQAAARGLRDELLASVDSYYTLFTGLGKNQTLRQDRDWSGRAASTLSTVEDTTITLHDRVQVHLQGRSGMVEVNSTWGISGSGGGFSQGEAAHALFPAVDDAYVDEGDQSTVFNGTSLEVGSNGSGGGRKTSLLNFDLSQYGSNVPTNAALTVTASGYPTDPTNLILSAHSDLWSLNTTSSWNESTLTWSDYTSNLQAGFGAAIGQELVEQAGPVTFDVTETVQRALVLGDSNLSGGLDFVGVKGDIEAFYLAAVDFAEYTSRYGALELAAMPNGLLYRNDANLDNAVTSADAPLFFKRMGVEQGDFNLDGVTDIRDYSVWADHYGGPADSFGAGDGNVDGVVNTLDYLLWSDSEGEVNQAPTSPDVTFQLSTDSDAEAAFYSSESATSPPELAVDFAPAISISDFSAEGGDLQITYGVDFTNASDVSVDIYQVSNGVETLLASQASLAGTAGPDHSVSVAPTFTIANPQNPFELVAEVSSSNGLSTRRSFDVGAFQDAANAWYVFGDDQGDTLYYSAPYIYLSSNSLLLDLSTSGASSIHLFGGDGIDSLNLTPDASVPATLSGGGGDDTFVLNTSAAVGANVSIVDESGIDYLNLGAWGDGLSVATPLDLSSTAPQPLSTQGGGSLSLAFAGLHSIDVVTNAAGDYILGPGYSEPITVTTLYDFEDGDHSRGQLSLREALAIAKAITNSTEAETIDFDDELFDFGPGVIDLAAAGPVLGQGQLDIDMSVSIVGPGADRLTISAGGESRVMYPHAGFEVNISGVTLADGYVVGSGAGIVNRADLTLDRVHLRDNTAVEASNFNGGQGGGLQNYQGDLTVTDSTVEGNRARLGAGFWLDMGHANIQEITVSGSAFLNNESVDLRAGSTYTVGGGLVAQNSAGAVLVANSTFNGNTAASGGALRAHNGATLDIVNTTITDNHASNQGGGIIGVNSSKVTVQNSIVYGNTAVNGHHDVSWQSGVLQTATSTNNFVGVNTYGYFDPASNTIGVDPLLAPLADNGGPTQTHALLQGSPAIDGGDDSLAVGAKDQRGHVRVIDLNDDGSTSNIDIGAFEVQPPPIEIVDFRTENEQLVVDYIVHGVGARPLVVNLIAVQTDGDTPLETDLEITDPLMWAEGATHSFAFTPDFSSSDFDEDYHLAVGISYTADTLTNSDADILEPGLFVELDGTIHLHGTDAEDDVSVNATQVAAPGLLATPFAYAAGAAVEVRTHEGNDTLAIQSIGAASARAFGGDDDDTLTTTQSSAVMLGGGGGNDTLTADSTAEPLVGGDGEDSIIVIAAGAQSPVTIKGSNGSDTYRFEGDGNTEFGSITIEEPLVFLDVADAGRFSGVDTLDFSQLNYGSGVNVNLGNTTGSQPILGGSGSAVYLSLFLKGGGVENVVGTVYSDVLFGDARGNRLDGQGSYDWLYGGGGNDTYVFDNSHDRSAYYDISDSDGYTFLDFSAWTGELFDFVSNPFFAQLDSTGKQHIILDDDLAMEAIVGLDRVEVVGSNPALAGFGEHLIVTSLDDGTVTAPQEAGPILGVDLTLREAIELANADAGPNTISFSPDAINAVGGVLDLDHGSLAIYGEDLSIDGPGAQELTVRNAAASRVFESAAGLEATISGLTIADGVATQGGNVLVAGRLTLDQVVIEGGQATDGGGIYAATGSVVYVAGSEIEGNAASGEGGGVYVVDGSVTVDQSTLVANIAAMGAAISVQSTFSRREYTGEPKADAKIYNSTISGNTALIVAAVHGDQFAVFDIVNSTIVRNENQDLGAAGIDAAADSVLMYNSILAENHLRIGEQETPLDIANGALSVLSVGNLVGFGSAFLEPDEAAHNLLGVTAAELDLLPLNFYGGPTKTHALGLQSVAIDAGDAGFAVDSQDQRGHARLRRNSIDAGAYETALWRELDADGVDSLVVLGSSDDDEIVVTPTALYLQGADGEGIPFDSLGLRVYVHGGKGNDTITLLPGIPDVRVHGDEGDDVLFGSSGRDILYGGAGDDRLFGRGGDDSLDGGAGNDTLQGGDGVDLLSGGDGADKLYGGSGTDTLWGDDGDDVLDGGDGGDSLRGGEGNDTLISGESVNLGQDDLYGDGGNDTYLLSPSPGAKVLHANVADPGIDTIDLSAWPVGVNIDLDAAGGAQPLDLVGQASAASVILQGSFSQLIGTQFNDQLSGNSLPNMLDGRGGSDVIVGIGPDDTLLGGAGEDELYIGYGASIVDGGQGDDTFYITDSEHQDTEVILRDAGGKDWLKTFNWSGASGITVDLGIAAPQVVADEFATISIQMPTGDTIENVTGSPVEDYLRGNESPNRIEGGGGDDVILGDANDVLLGGGGLDNIEARGGSDVAPLGGAAIALSPTVSGFNGEQKVLTSGSVEWTFTSLPAGEYRLYATWDPAGLPSTGTPLAKYGLSVDAGTTLVSTESGIDQSLAPVGSENAGRSWIPLGNSVRLESSGSVQVTAGIDSGGTLALVDAVRIERVGYAIDAEAQINGQPSNVWDGSAPFEVVARRNGEIVPLLQPVVRGPLKDHISVTYSGGDWNVSTLSTLEGVAPGTYPIVIEVADGVEGSGSSNEPWGGVGAVSVLLHHGAANAAPEIAYTSQPVNGVVTGSEGQLLSVGFTVQDADSSHTELMFNLVGDVPQSLLEAFTDSPTNVFKYAGSAAGLHSFNFEWTPQEADDGDHVFWLEVTDQGATPMRHRKQIALSIAEVDSVPTVANGGSVAFVYNATNSATSERVDPTVRFTVENDGAFEGVRVAIDWTYDGATFNSNQYVYGKVTSGAEGEWEVTVTPDSHTYFAEYLATTNPSPTSVAVRIEELQLTNSSPGPSLQYVPSSIATSPTYMPIDEFGGPGVIPLNLAFSQFELLDDSGILGDNASTDLTLRGTVTNPDGPVEGLELNFFRVVGGGSPDEWLGVRALDVNGEFEFAPRGAVDLADLTGPQSGIIIRAEVYDPIRTIAKLPPGKAENVLSTQKTLSLTVPEAPAVSNLVYSDAPVLSGPAFTRQPMVTGQLVPSPSHVEIAGVTVLFDHDGDGDADGATVTDDVGGFVYYPAASTGGGYVELAGSYSDFRAWAVYWDPFRRLEVSGQYESELFETLAFTVGGSAAAAPAIAGFGLLNGSGGPLFDPTVIGTVPGHAGVVVEVSVVRDGDTPFAHIDGLAITDGEGKFDYTPYDLEVGQTYQIHARVTGWDHGATPAGPVHGVPVGTPSFVYGGSPSAPVVASLAPAYDTGLITDDGETTDPTVLGQVVYEGDISDVEVDIDVNGDGVADETVLTDKDGFFTYTPEGLQEGVPVSITAWARVPDFDVDSHGLDAAFIEQLNLGATVVAGELVWEGADAGDFAEDSAEAWLDELFRADETFGGDWYEADFEPDWNDELQSDPLSTTVTLSYESDLTYLAERMSVDGLQRVSPTGLDPTLAGAVTSDAAVGGLLLEFYFLHSGIEVLDGEATTKDDGTFSYTPKHHSVGVNDLRIKVHEPVYGSDATAVTVLDFPDVYQAAPVGTDVSLAPLVLTIDDPNDTGRPVFSGSLSTSSNANVAGRLVQFDVNGDERPDGFTFTNGLGAFEIVFTEWAGAAAGLQTIRARVVGQALNQETNTPYLTLGEWSSLAWAPTANVSPSFERFQLMNDTGYFDLAGGSGIDADDYQYRILDLVTTDPTVTGIVVDAPPHSVVEFSHRGDGVVDGTATTNADGSFEYFPVGLTYGQWDLQARVREPDALNGVELSTGWASLSADGVAGTGSGDGFTLVPITTSAVQQLEYAYPAAPSEPQRDIRLRVVVTDVDSVEGVTVDFHLGPNGEAGYLGSASVGPDGAAIFTPVGLPLGASFWVTATPTKFDSLNREHVAGTPMSVQFASPVEATGASSFRAVGVSSLYTDGELAKIAPTVFGTVVVPVTTIGSIDSGADPNASNKTVETIQPRYVELRITQLKNGVEFQSYHDTAPVVLASQPSGDSLAEFYAFSYTPDLSSWPNGLESGVTVEIEARPVGVTLEGEMVANDWGTSPIYQIAEADYNPANRSELSVSLTLGDPLEQSDVGTLLPDSEFEAVTPRLVGRVNASIIDEVVGQTWRNSIQLTERWVEFDYSVGGYFDGIADLVVRIDDPNFFEATLEGLSYGTVNVRSRLVEEVRVDHEFITVDGNGQLDTTYAYKDSLEAPNAVRISGVWSDVQFKLLDTSPAIVAQGLALTQSTENPSGPPTTFEPEVSGFVESQLTSDLGGFSVEFDHDGDGVADGSTLTLGDGSFSYRPSGLAHGEVPLQIRAVDPFSTNERLVGPWTAFEFRFDPAPAPTFTQAPQLESTQGLAYPNLPRTLSPVLTGTVAAHDSLSSVEVEFDFDGNGVADSAVFTDPNGAFRLDASFAPFGKVSVRARTVAVHGETRIEGGWGTPLEFFHASQVAPAITIQLDDPATGEFSGRATIGGYGASVLVEIVVTNPDGGQFSSYSRSDRNGLFATRPVGLSNNSVSLTARGIDGANGSYVGEWNHILLGELSMAAPTPITLSPLEIAAPSTGNSSTGYADPTIFGMASQGGGSAVVEFDYDGNGVPDAETAVRSDGSFEHTPELPPNTPYTIRARWRQWDPTSGTFVYNTTAGDSGWSEVAGLALIHDPDAVAAPAVVSLDPLQPSAYLGAVASTTSAIFTGAVSGAGRLGGLTIRFDHNGDGVANGSTTTRDDGTFVYVASGVEPSSESQSLSAWVESPTYFTAPAAAPFQRQFILAPAPTVTDLAVVQPNGDQVTGAVEWTNYATTVVEYQFVTRTDISTAPASPISYDLAAPASDSYLSTTPDAQGLFAIDASGLSPGQVTLYVRARAGGDIGKWERLSFSVPSVAGGPSPLAPAIQGVQLAHDTAANGVNSDTDNLTNDPSLTGRVGIPGQGAFAVVEVNYSGAMEKGQPIAEARTTANAYGDFSFTPPTSLGQNSVRFRSVAWDSASNHEVFSTWTDPINFTLSADDNPAVLALQWQETPDGSNQVSSPVVIGSVTGLGRKAGIRVEFNHGDGQSVNGFAYTDANGNFSYTPLGLSGSQPTSLTVTARAVAWNEQDQTYERADFTDGSAASVQTVSAIVTGGSPAETTLNGESLRNIGDEDLAFAGFQDAVFSIVADAGLAGGTANSIDVAIGSMSLLHRGGGEDNDEFVDGVFTAAANRPGPQFSSVPMTTVSGLQTTSGGVLAGSFEVELNVSNSGSTTQVNEFLIHLVIDSYTIDSTLLNTDAAVGSESATKLELEGEYTFRFVTTNGHALYSGDQLIQAEHFVYEDADYDYLVTELITQADSETPGESVGQPLLSSYVASGGVEFGYDIGNDGANGQPIVPAVYSSTSGYTGPITHSETARIDDWGAAAGGASEHLAPDAESTGSDAEAGGKTTYIKTVEKTGDFTDAYTATGTVTITIDETWQDDSTDTTTVTTESERSSETVHVTDWGSRYYFATATYTSGVSVVGSATLSETHNVIRNLSGGGSSSLNGRTETWAYQGDSTFYSDFFVEGSFFQSLDASNPSEEVNASGTYNAEYSANWGGNGDTYIDTVDESGEYGGGFVVITSGDVSDGFELSRIDGVDHVTGSHTINSDALVVDWSGGSIAEGAPPAGPVVALAGDYSKTKFRFRSRGSADASVTTEYEILDDPTRAYAYAETVTFDVEVSGLARSAVQVAGWETQDTGDGTEVVSFFSREALRESVGVDADGSISSGAGEINGVDAEHGRDGTTQTRRSVIWNSVGSVRSLDGSSTLIESSMDGVSQIISYEGEQVDGVTTRDSIASSRQINAFVKVVDGSGSVEPLPVEPTDEEFEGSYLGVATGAMKVRSSTTAFSESDSGRSQDGSFDNSDGSSSSRKESSRESDGQGSSSSSYKSSTSSSVDSSGSYSSTAGGDSSTDSTTNAKSTASTRSTGRRTTNSGNSQSSGHGRTRSSLKTEGTTEQNGDTAETNSSTKSTGSSKSGGFGSSTTSSDGVVVSSSSSGKSNSSGNATNTLQQKKAPFATTRFVTSDAKAGGGQSGSGHYSVIGAGAGYIFDSASKAGGNSKSSGSQYSSDDADFRSTAEWKDASDNSDNTSWSSWSSNDNSYSSSSGSSKTTSEVKGDGERGEQGTDASAQDKSTGTSSTSGSRFTWDDSNGVSTSTETTFSEETHLTTKLGVSETGDQIVITDDSRDSGGDSKTNTLTRSNTPTGSSWRDETYSVISSDKEGTSNDTEIREWEGGSASSTYLDDGTWQTNTQSSSSFSGRQSEALTESEERSSASSYSNSTNYTSRTVDEFYALSDSSSDTRTFVSTTTESMSDELASYSSNHSLGPYGAKGGNFNATSGRHTESTVRSTRDTQESGEARNTPEGDYDYEGNNSRFELNVTQSDVTSNESGTYEDTSRGRVQGGTFQSKDLSLSLETTIDQGYDHYEYPDGTLITTSHTFREVHDDANEETTVDGKYDEHSSSSERTYSSDRKFDDYASTTTTTNYTWNEGHDISDRRTMRDGVLTIDVNGREWWDPIDETWDPYHFKGDPADAPEGRGGALKPKPERLSAPSISGPEGPPGFFDLYVHYLTHPSEMDTDLKIGFYAALGTAATATGAAIALTVGPAVVAKELGDAAFDVAFEATTGVPAPPTSISDLLESGAKRTLKKAGKELAEESAERAVRKAGHAGTVRTGVAKVDGGGCFVAGTMPLVTSPLAAPPTARELVFEDAATSPSLNSSTLIGVGLAVAAGGYALESARSAGRKRRHTARDQAFAALENE</sequence>
<evidence type="ECO:0000313" key="5">
    <source>
        <dbReference type="Proteomes" id="UP000318478"/>
    </source>
</evidence>
<feature type="compositionally biased region" description="Polar residues" evidence="3">
    <location>
        <begin position="6578"/>
        <end position="6601"/>
    </location>
</feature>
<dbReference type="Pfam" id="PF00353">
    <property type="entry name" value="HemolysinCabind"/>
    <property type="match status" value="7"/>
</dbReference>
<dbReference type="PROSITE" id="PS00330">
    <property type="entry name" value="HEMOLYSIN_CALCIUM"/>
    <property type="match status" value="3"/>
</dbReference>
<feature type="region of interest" description="Disordered" evidence="3">
    <location>
        <begin position="6542"/>
        <end position="6612"/>
    </location>
</feature>
<name>A0A5C5YQW6_9BACT</name>
<dbReference type="OrthoDB" id="292839at2"/>